<accession>A0A821JFZ9</accession>
<feature type="non-terminal residue" evidence="1">
    <location>
        <position position="121"/>
    </location>
</feature>
<dbReference type="AlphaFoldDB" id="A0A821JFZ9"/>
<sequence length="121" mass="11816">SAAPAISGITVGPVYTSASIPLAMNTTGAANAPSSIASPSIGLSNRMTSGQLSSTLQPYINSMNPATSRTTVLPVNTPVLLKTVTSGVSEDSAAPAISGSPVGPVYTSASIPLAMNTIGAA</sequence>
<name>A0A821JFZ9_9BILA</name>
<reference evidence="1" key="1">
    <citation type="submission" date="2021-02" db="EMBL/GenBank/DDBJ databases">
        <authorList>
            <person name="Nowell W R."/>
        </authorList>
    </citation>
    <scope>NUCLEOTIDE SEQUENCE</scope>
</reference>
<comment type="caution">
    <text evidence="1">The sequence shown here is derived from an EMBL/GenBank/DDBJ whole genome shotgun (WGS) entry which is preliminary data.</text>
</comment>
<organism evidence="1 2">
    <name type="scientific">Rotaria socialis</name>
    <dbReference type="NCBI Taxonomy" id="392032"/>
    <lineage>
        <taxon>Eukaryota</taxon>
        <taxon>Metazoa</taxon>
        <taxon>Spiralia</taxon>
        <taxon>Gnathifera</taxon>
        <taxon>Rotifera</taxon>
        <taxon>Eurotatoria</taxon>
        <taxon>Bdelloidea</taxon>
        <taxon>Philodinida</taxon>
        <taxon>Philodinidae</taxon>
        <taxon>Rotaria</taxon>
    </lineage>
</organism>
<gene>
    <name evidence="1" type="ORF">TSG867_LOCUS33856</name>
</gene>
<dbReference type="EMBL" id="CAJOBQ010012622">
    <property type="protein sequence ID" value="CAF4714516.1"/>
    <property type="molecule type" value="Genomic_DNA"/>
</dbReference>
<protein>
    <submittedName>
        <fullName evidence="1">Uncharacterized protein</fullName>
    </submittedName>
</protein>
<proteinExistence type="predicted"/>
<feature type="non-terminal residue" evidence="1">
    <location>
        <position position="1"/>
    </location>
</feature>
<evidence type="ECO:0000313" key="2">
    <source>
        <dbReference type="Proteomes" id="UP000663862"/>
    </source>
</evidence>
<evidence type="ECO:0000313" key="1">
    <source>
        <dbReference type="EMBL" id="CAF4714516.1"/>
    </source>
</evidence>
<dbReference type="Proteomes" id="UP000663862">
    <property type="component" value="Unassembled WGS sequence"/>
</dbReference>